<proteinExistence type="predicted"/>
<dbReference type="InterPro" id="IPR036709">
    <property type="entry name" value="Autotransporte_beta_dom_sf"/>
</dbReference>
<feature type="chain" id="PRO_5045798777" evidence="1">
    <location>
        <begin position="37"/>
        <end position="328"/>
    </location>
</feature>
<evidence type="ECO:0000313" key="3">
    <source>
        <dbReference type="Proteomes" id="UP001204615"/>
    </source>
</evidence>
<evidence type="ECO:0000256" key="1">
    <source>
        <dbReference type="SAM" id="SignalP"/>
    </source>
</evidence>
<evidence type="ECO:0000313" key="2">
    <source>
        <dbReference type="EMBL" id="MCP1374675.1"/>
    </source>
</evidence>
<reference evidence="2 3" key="1">
    <citation type="submission" date="2022-06" db="EMBL/GenBank/DDBJ databases">
        <title>Dyella sp. Sa strain:Sa Genome sequencing.</title>
        <authorList>
            <person name="Park S."/>
        </authorList>
    </citation>
    <scope>NUCLEOTIDE SEQUENCE [LARGE SCALE GENOMIC DNA]</scope>
    <source>
        <strain evidence="2 3">Sa</strain>
    </source>
</reference>
<feature type="signal peptide" evidence="1">
    <location>
        <begin position="1"/>
        <end position="36"/>
    </location>
</feature>
<keyword evidence="1" id="KW-0732">Signal</keyword>
<comment type="caution">
    <text evidence="2">The sequence shown here is derived from an EMBL/GenBank/DDBJ whole genome shotgun (WGS) entry which is preliminary data.</text>
</comment>
<keyword evidence="3" id="KW-1185">Reference proteome</keyword>
<organism evidence="2 3">
    <name type="scientific">Dyella lutea</name>
    <dbReference type="NCBI Taxonomy" id="2950441"/>
    <lineage>
        <taxon>Bacteria</taxon>
        <taxon>Pseudomonadati</taxon>
        <taxon>Pseudomonadota</taxon>
        <taxon>Gammaproteobacteria</taxon>
        <taxon>Lysobacterales</taxon>
        <taxon>Rhodanobacteraceae</taxon>
        <taxon>Dyella</taxon>
    </lineage>
</organism>
<name>A0ABT1FC17_9GAMM</name>
<protein>
    <submittedName>
        <fullName evidence="2">Autotransporter outer membrane beta-barrel domain-containing protein</fullName>
    </submittedName>
</protein>
<dbReference type="EMBL" id="JAMZEK010000002">
    <property type="protein sequence ID" value="MCP1374675.1"/>
    <property type="molecule type" value="Genomic_DNA"/>
</dbReference>
<accession>A0ABT1FC17</accession>
<dbReference type="RefSeq" id="WP_253566526.1">
    <property type="nucleotide sequence ID" value="NZ_JAMZEK010000002.1"/>
</dbReference>
<sequence>MKASRQRPGRPATIARRRLRSAAACLLALAAGTAAAQDAALRQSRDDAWWTGPMLANSADTLPRGHVLVEPYVYDVQTRGNDGFGSRAYVLYGLTDNLTVGVIPIIGYNAVHGGPNSSGIGAGDQILQAQYRLTRFREGGWLPTIALQWQLAVPIGRYQRLARAADGMGSGAWANTLGLNVQTYFWMPNGRILRMRLNATWTFAGHATLHGTSSYGTGPAFQGRAMPGDAYYLGLSGEYSLTRRWVLALDLTYSRGEPTRIFGEDTAPGLPPMPVSRRSPRSEAFGFAPAVEYNFNANVGVLLGVRVIPGGHHVTRSVTPAIAINYVH</sequence>
<dbReference type="SUPFAM" id="SSF103515">
    <property type="entry name" value="Autotransporter"/>
    <property type="match status" value="1"/>
</dbReference>
<gene>
    <name evidence="2" type="ORF">NC595_11425</name>
</gene>
<dbReference type="Proteomes" id="UP001204615">
    <property type="component" value="Unassembled WGS sequence"/>
</dbReference>